<feature type="region of interest" description="Disordered" evidence="1">
    <location>
        <begin position="52"/>
        <end position="84"/>
    </location>
</feature>
<evidence type="ECO:0000256" key="1">
    <source>
        <dbReference type="SAM" id="MobiDB-lite"/>
    </source>
</evidence>
<name>A0A9P6QZI8_9FUNG</name>
<evidence type="ECO:0000313" key="3">
    <source>
        <dbReference type="Proteomes" id="UP000823405"/>
    </source>
</evidence>
<keyword evidence="3" id="KW-1185">Reference proteome</keyword>
<protein>
    <submittedName>
        <fullName evidence="2">Uncharacterized protein</fullName>
    </submittedName>
</protein>
<comment type="caution">
    <text evidence="2">The sequence shown here is derived from an EMBL/GenBank/DDBJ whole genome shotgun (WGS) entry which is preliminary data.</text>
</comment>
<dbReference type="EMBL" id="JAAAIN010000949">
    <property type="protein sequence ID" value="KAG0309143.1"/>
    <property type="molecule type" value="Genomic_DNA"/>
</dbReference>
<reference evidence="2" key="1">
    <citation type="journal article" date="2020" name="Fungal Divers.">
        <title>Resolving the Mortierellaceae phylogeny through synthesis of multi-gene phylogenetics and phylogenomics.</title>
        <authorList>
            <person name="Vandepol N."/>
            <person name="Liber J."/>
            <person name="Desiro A."/>
            <person name="Na H."/>
            <person name="Kennedy M."/>
            <person name="Barry K."/>
            <person name="Grigoriev I.V."/>
            <person name="Miller A.N."/>
            <person name="O'Donnell K."/>
            <person name="Stajich J.E."/>
            <person name="Bonito G."/>
        </authorList>
    </citation>
    <scope>NUCLEOTIDE SEQUENCE</scope>
    <source>
        <strain evidence="2">NVP60</strain>
    </source>
</reference>
<dbReference type="Proteomes" id="UP000823405">
    <property type="component" value="Unassembled WGS sequence"/>
</dbReference>
<proteinExistence type="predicted"/>
<sequence>MKVDKNSHLQLSALVAVLLIFIGTISTDMMVSAASVSVDDIPGAIQVNGQLHTAGSPKDQLPNGGSPKRAVPTRAVVPNNDTPHLILPSQIGRPVVTPVFYKRQGSEPVEKYEGIKIEIETKTDEHDLKLAKRRMRMPGSDKYINPYYYRKRDSLPSTAATATTEK</sequence>
<organism evidence="2 3">
    <name type="scientific">Linnemannia gamsii</name>
    <dbReference type="NCBI Taxonomy" id="64522"/>
    <lineage>
        <taxon>Eukaryota</taxon>
        <taxon>Fungi</taxon>
        <taxon>Fungi incertae sedis</taxon>
        <taxon>Mucoromycota</taxon>
        <taxon>Mortierellomycotina</taxon>
        <taxon>Mortierellomycetes</taxon>
        <taxon>Mortierellales</taxon>
        <taxon>Mortierellaceae</taxon>
        <taxon>Linnemannia</taxon>
    </lineage>
</organism>
<dbReference type="AlphaFoldDB" id="A0A9P6QZI8"/>
<gene>
    <name evidence="2" type="ORF">BGZ97_013146</name>
</gene>
<accession>A0A9P6QZI8</accession>
<evidence type="ECO:0000313" key="2">
    <source>
        <dbReference type="EMBL" id="KAG0309143.1"/>
    </source>
</evidence>